<dbReference type="AlphaFoldDB" id="A0A382HXM5"/>
<feature type="non-terminal residue" evidence="1">
    <location>
        <position position="1"/>
    </location>
</feature>
<dbReference type="EMBL" id="UINC01063967">
    <property type="protein sequence ID" value="SVB92154.1"/>
    <property type="molecule type" value="Genomic_DNA"/>
</dbReference>
<sequence>VIPKRDCEVPEVLEHQEIPLSDEVRMVPSGPTATNDTVESHVVVSSVVPVVVPVAEYSSLSSLQEKTVRLKRDMRIMYKTLFIFFL</sequence>
<gene>
    <name evidence="1" type="ORF">METZ01_LOCUS245008</name>
</gene>
<protein>
    <submittedName>
        <fullName evidence="1">Uncharacterized protein</fullName>
    </submittedName>
</protein>
<reference evidence="1" key="1">
    <citation type="submission" date="2018-05" db="EMBL/GenBank/DDBJ databases">
        <authorList>
            <person name="Lanie J.A."/>
            <person name="Ng W.-L."/>
            <person name="Kazmierczak K.M."/>
            <person name="Andrzejewski T.M."/>
            <person name="Davidsen T.M."/>
            <person name="Wayne K.J."/>
            <person name="Tettelin H."/>
            <person name="Glass J.I."/>
            <person name="Rusch D."/>
            <person name="Podicherti R."/>
            <person name="Tsui H.-C.T."/>
            <person name="Winkler M.E."/>
        </authorList>
    </citation>
    <scope>NUCLEOTIDE SEQUENCE</scope>
</reference>
<proteinExistence type="predicted"/>
<organism evidence="1">
    <name type="scientific">marine metagenome</name>
    <dbReference type="NCBI Taxonomy" id="408172"/>
    <lineage>
        <taxon>unclassified sequences</taxon>
        <taxon>metagenomes</taxon>
        <taxon>ecological metagenomes</taxon>
    </lineage>
</organism>
<accession>A0A382HXM5</accession>
<name>A0A382HXM5_9ZZZZ</name>
<feature type="non-terminal residue" evidence="1">
    <location>
        <position position="86"/>
    </location>
</feature>
<evidence type="ECO:0000313" key="1">
    <source>
        <dbReference type="EMBL" id="SVB92154.1"/>
    </source>
</evidence>